<dbReference type="CDD" id="cd04460">
    <property type="entry name" value="S1_RpoE"/>
    <property type="match status" value="1"/>
</dbReference>
<accession>A0A9E4ZHV5</accession>
<evidence type="ECO:0000313" key="7">
    <source>
        <dbReference type="Proteomes" id="UP001056766"/>
    </source>
</evidence>
<dbReference type="Pfam" id="PF00575">
    <property type="entry name" value="S1"/>
    <property type="match status" value="1"/>
</dbReference>
<keyword evidence="3 4" id="KW-0804">Transcription</keyword>
<name>A0A9E4ZHV5_9EURY</name>
<dbReference type="GO" id="GO:0006352">
    <property type="term" value="P:DNA-templated transcription initiation"/>
    <property type="evidence" value="ECO:0007669"/>
    <property type="project" value="InterPro"/>
</dbReference>
<dbReference type="PANTHER" id="PTHR12709">
    <property type="entry name" value="DNA-DIRECTED RNA POLYMERASE II, III"/>
    <property type="match status" value="1"/>
</dbReference>
<feature type="domain" description="S1 motif" evidence="5">
    <location>
        <begin position="82"/>
        <end position="166"/>
    </location>
</feature>
<comment type="function">
    <text evidence="4">DNA-dependent RNA polymerase (RNAP) catalyzes the transcription of DNA into RNA using the four ribonucleoside triphosphates as substrates.</text>
</comment>
<keyword evidence="4" id="KW-0963">Cytoplasm</keyword>
<evidence type="ECO:0000256" key="4">
    <source>
        <dbReference type="HAMAP-Rule" id="MF_00865"/>
    </source>
</evidence>
<dbReference type="NCBIfam" id="NF006333">
    <property type="entry name" value="PRK08563.1"/>
    <property type="match status" value="1"/>
</dbReference>
<dbReference type="SMART" id="SM00316">
    <property type="entry name" value="S1"/>
    <property type="match status" value="1"/>
</dbReference>
<dbReference type="HAMAP" id="MF_00865">
    <property type="entry name" value="RNApol_arch_Rpo7"/>
    <property type="match status" value="1"/>
</dbReference>
<evidence type="ECO:0000256" key="1">
    <source>
        <dbReference type="ARBA" id="ARBA00009307"/>
    </source>
</evidence>
<dbReference type="InterPro" id="IPR046399">
    <property type="entry name" value="RNApol_Rpo7"/>
</dbReference>
<evidence type="ECO:0000259" key="5">
    <source>
        <dbReference type="PROSITE" id="PS50126"/>
    </source>
</evidence>
<reference evidence="6" key="2">
    <citation type="submission" date="2021-04" db="EMBL/GenBank/DDBJ databases">
        <authorList>
            <person name="Dong X."/>
        </authorList>
    </citation>
    <scope>NUCLEOTIDE SEQUENCE</scope>
    <source>
        <strain evidence="6">LLY</strain>
    </source>
</reference>
<dbReference type="Pfam" id="PF03876">
    <property type="entry name" value="SHS2_Rpb7-N"/>
    <property type="match status" value="1"/>
</dbReference>
<comment type="catalytic activity">
    <reaction evidence="4">
        <text>RNA(n) + a ribonucleoside 5'-triphosphate = RNA(n+1) + diphosphate</text>
        <dbReference type="Rhea" id="RHEA:21248"/>
        <dbReference type="Rhea" id="RHEA-COMP:14527"/>
        <dbReference type="Rhea" id="RHEA-COMP:17342"/>
        <dbReference type="ChEBI" id="CHEBI:33019"/>
        <dbReference type="ChEBI" id="CHEBI:61557"/>
        <dbReference type="ChEBI" id="CHEBI:140395"/>
        <dbReference type="EC" id="2.7.7.6"/>
    </reaction>
</comment>
<dbReference type="AlphaFoldDB" id="A0A9E4ZHV5"/>
<dbReference type="EC" id="2.7.7.6" evidence="4"/>
<dbReference type="Gene3D" id="3.30.1490.120">
    <property type="entry name" value="RNA polymerase Rpb7-like, N-terminal domain"/>
    <property type="match status" value="1"/>
</dbReference>
<dbReference type="PROSITE" id="PS50126">
    <property type="entry name" value="S1"/>
    <property type="match status" value="1"/>
</dbReference>
<organism evidence="6 7">
    <name type="scientific">Methanococcoides seepicolus</name>
    <dbReference type="NCBI Taxonomy" id="2828780"/>
    <lineage>
        <taxon>Archaea</taxon>
        <taxon>Methanobacteriati</taxon>
        <taxon>Methanobacteriota</taxon>
        <taxon>Stenosarchaea group</taxon>
        <taxon>Methanomicrobia</taxon>
        <taxon>Methanosarcinales</taxon>
        <taxon>Methanosarcinaceae</taxon>
        <taxon>Methanococcoides</taxon>
    </lineage>
</organism>
<keyword evidence="2 4" id="KW-0240">DNA-directed RNA polymerase</keyword>
<evidence type="ECO:0000313" key="6">
    <source>
        <dbReference type="EMBL" id="MCM1987154.1"/>
    </source>
</evidence>
<dbReference type="GO" id="GO:0003899">
    <property type="term" value="F:DNA-directed RNA polymerase activity"/>
    <property type="evidence" value="ECO:0007669"/>
    <property type="project" value="UniProtKB-UniRule"/>
</dbReference>
<gene>
    <name evidence="4" type="primary">rpo7</name>
    <name evidence="4" type="synonym">rpoE</name>
    <name evidence="6" type="ORF">KDK67_09180</name>
</gene>
<keyword evidence="7" id="KW-1185">Reference proteome</keyword>
<dbReference type="GO" id="GO:0003677">
    <property type="term" value="F:DNA binding"/>
    <property type="evidence" value="ECO:0007669"/>
    <property type="project" value="InterPro"/>
</dbReference>
<dbReference type="InterPro" id="IPR036898">
    <property type="entry name" value="RNA_pol_Rpb7-like_N_sf"/>
</dbReference>
<dbReference type="EMBL" id="JAGSOI010000037">
    <property type="protein sequence ID" value="MCM1987154.1"/>
    <property type="molecule type" value="Genomic_DNA"/>
</dbReference>
<dbReference type="NCBIfam" id="TIGR00448">
    <property type="entry name" value="rpoE"/>
    <property type="match status" value="1"/>
</dbReference>
<dbReference type="InterPro" id="IPR012340">
    <property type="entry name" value="NA-bd_OB-fold"/>
</dbReference>
<dbReference type="SUPFAM" id="SSF88798">
    <property type="entry name" value="N-terminal, heterodimerisation domain of RBP7 (RpoE)"/>
    <property type="match status" value="1"/>
</dbReference>
<dbReference type="GO" id="GO:0005737">
    <property type="term" value="C:cytoplasm"/>
    <property type="evidence" value="ECO:0007669"/>
    <property type="project" value="UniProtKB-SubCell"/>
</dbReference>
<sequence length="192" mass="21222">MYKRMKLKDTIRVAPRLLGEDVGVSVKDALKEKLEGRVDKALGSIVAVTDIEEIGEGHILVGDGAVYYDVIFEAIVFVPILQEVMEGLVVETVEFGAFVSIGAMDGLLHVSQITDDFMSYDGKNGRLISKVGNRTLSEGDKVRARIVAVSTNEREPRDSKIGLTMRQHALGRFEWLEDARKPKSDGSKNKDE</sequence>
<dbReference type="InterPro" id="IPR004519">
    <property type="entry name" value="RNAP_E/RPC8"/>
</dbReference>
<dbReference type="Gene3D" id="2.40.50.140">
    <property type="entry name" value="Nucleic acid-binding proteins"/>
    <property type="match status" value="1"/>
</dbReference>
<dbReference type="SUPFAM" id="SSF50249">
    <property type="entry name" value="Nucleic acid-binding proteins"/>
    <property type="match status" value="1"/>
</dbReference>
<reference evidence="6" key="1">
    <citation type="journal article" date="2021" name="mSystems">
        <title>Bacteria and Archaea Synergistically Convert Glycine Betaine to Biogenic Methane in the Formosa Cold Seep of the South China Sea.</title>
        <authorList>
            <person name="Li L."/>
            <person name="Zhang W."/>
            <person name="Zhang S."/>
            <person name="Song L."/>
            <person name="Sun Q."/>
            <person name="Zhang H."/>
            <person name="Xiang H."/>
            <person name="Dong X."/>
        </authorList>
    </citation>
    <scope>NUCLEOTIDE SEQUENCE</scope>
    <source>
        <strain evidence="6">LLY</strain>
    </source>
</reference>
<dbReference type="InterPro" id="IPR003029">
    <property type="entry name" value="S1_domain"/>
</dbReference>
<keyword evidence="4 6" id="KW-0808">Transferase</keyword>
<dbReference type="InterPro" id="IPR045113">
    <property type="entry name" value="Rpb7-like"/>
</dbReference>
<dbReference type="CDD" id="cd04331">
    <property type="entry name" value="RNAP_E_N"/>
    <property type="match status" value="1"/>
</dbReference>
<proteinExistence type="inferred from homology"/>
<comment type="domain">
    <text evidence="4">Forms 2 domains with an elongated structure; Rpo4 packs into the hinge region between the 2 domains.</text>
</comment>
<comment type="subunit">
    <text evidence="4">Part of the RNA polymerase complex. Forms a stalk with Rpo4 that extends from the main structure.</text>
</comment>
<keyword evidence="4 6" id="KW-0548">Nucleotidyltransferase</keyword>
<comment type="caution">
    <text evidence="6">The sequence shown here is derived from an EMBL/GenBank/DDBJ whole genome shotgun (WGS) entry which is preliminary data.</text>
</comment>
<dbReference type="GO" id="GO:0000428">
    <property type="term" value="C:DNA-directed RNA polymerase complex"/>
    <property type="evidence" value="ECO:0007669"/>
    <property type="project" value="UniProtKB-KW"/>
</dbReference>
<dbReference type="InterPro" id="IPR005576">
    <property type="entry name" value="Rpb7-like_N"/>
</dbReference>
<evidence type="ECO:0000256" key="3">
    <source>
        <dbReference type="ARBA" id="ARBA00023163"/>
    </source>
</evidence>
<comment type="similarity">
    <text evidence="1 4">Belongs to the eukaryotic RPB7/RPC8 RNA polymerase subunit family.</text>
</comment>
<protein>
    <recommendedName>
        <fullName evidence="4">DNA-directed RNA polymerase subunit Rpo7</fullName>
        <ecNumber evidence="4">2.7.7.6</ecNumber>
    </recommendedName>
    <alternativeName>
        <fullName evidence="4">DNA-directed RNA polymerase subunit E</fullName>
    </alternativeName>
</protein>
<comment type="subcellular location">
    <subcellularLocation>
        <location evidence="4">Cytoplasm</location>
    </subcellularLocation>
</comment>
<dbReference type="RefSeq" id="WP_250868499.1">
    <property type="nucleotide sequence ID" value="NZ_JAGSOI010000037.1"/>
</dbReference>
<dbReference type="PANTHER" id="PTHR12709:SF4">
    <property type="entry name" value="DNA-DIRECTED RNA POLYMERASE II SUBUNIT RPB7"/>
    <property type="match status" value="1"/>
</dbReference>
<evidence type="ECO:0000256" key="2">
    <source>
        <dbReference type="ARBA" id="ARBA00022478"/>
    </source>
</evidence>
<dbReference type="Proteomes" id="UP001056766">
    <property type="component" value="Unassembled WGS sequence"/>
</dbReference>